<evidence type="ECO:0000256" key="5">
    <source>
        <dbReference type="ARBA" id="ARBA00013061"/>
    </source>
</evidence>
<evidence type="ECO:0000256" key="11">
    <source>
        <dbReference type="ARBA" id="ARBA00023152"/>
    </source>
</evidence>
<keyword evidence="12" id="KW-0963">Cytoplasm</keyword>
<dbReference type="CDD" id="cd00318">
    <property type="entry name" value="Phosphoglycerate_kinase"/>
    <property type="match status" value="1"/>
</dbReference>
<feature type="binding site" evidence="13">
    <location>
        <position position="152"/>
    </location>
    <ligand>
        <name>(2R)-3-phosphoglycerate</name>
        <dbReference type="ChEBI" id="CHEBI:58272"/>
    </ligand>
</feature>
<feature type="binding site" evidence="12">
    <location>
        <position position="152"/>
    </location>
    <ligand>
        <name>substrate</name>
    </ligand>
</feature>
<dbReference type="UniPathway" id="UPA00109">
    <property type="reaction ID" value="UER00185"/>
</dbReference>
<dbReference type="AlphaFoldDB" id="A0A1B3WF95"/>
<dbReference type="Proteomes" id="UP000094757">
    <property type="component" value="Chromosome"/>
</dbReference>
<dbReference type="InterPro" id="IPR001576">
    <property type="entry name" value="Phosphoglycerate_kinase"/>
</dbReference>
<comment type="catalytic activity">
    <reaction evidence="1 12 15">
        <text>(2R)-3-phosphoglycerate + ATP = (2R)-3-phospho-glyceroyl phosphate + ADP</text>
        <dbReference type="Rhea" id="RHEA:14801"/>
        <dbReference type="ChEBI" id="CHEBI:30616"/>
        <dbReference type="ChEBI" id="CHEBI:57604"/>
        <dbReference type="ChEBI" id="CHEBI:58272"/>
        <dbReference type="ChEBI" id="CHEBI:456216"/>
        <dbReference type="EC" id="2.7.2.3"/>
    </reaction>
</comment>
<dbReference type="EC" id="2.7.2.3" evidence="5 12"/>
<feature type="binding site" evidence="13">
    <location>
        <position position="37"/>
    </location>
    <ligand>
        <name>(2R)-3-phosphoglycerate</name>
        <dbReference type="ChEBI" id="CHEBI:58272"/>
    </ligand>
</feature>
<evidence type="ECO:0000256" key="7">
    <source>
        <dbReference type="ARBA" id="ARBA00022679"/>
    </source>
</evidence>
<dbReference type="InterPro" id="IPR036043">
    <property type="entry name" value="Phosphoglycerate_kinase_sf"/>
</dbReference>
<proteinExistence type="inferred from homology"/>
<dbReference type="GO" id="GO:0006096">
    <property type="term" value="P:glycolytic process"/>
    <property type="evidence" value="ECO:0007669"/>
    <property type="project" value="UniProtKB-UniRule"/>
</dbReference>
<keyword evidence="9 12" id="KW-0418">Kinase</keyword>
<comment type="subunit">
    <text evidence="4 12">Monomer.</text>
</comment>
<dbReference type="GO" id="GO:0006094">
    <property type="term" value="P:gluconeogenesis"/>
    <property type="evidence" value="ECO:0007669"/>
    <property type="project" value="TreeGrafter"/>
</dbReference>
<feature type="binding site" evidence="12 14">
    <location>
        <position position="202"/>
    </location>
    <ligand>
        <name>ATP</name>
        <dbReference type="ChEBI" id="CHEBI:30616"/>
    </ligand>
</feature>
<evidence type="ECO:0000256" key="3">
    <source>
        <dbReference type="ARBA" id="ARBA00008982"/>
    </source>
</evidence>
<gene>
    <name evidence="12" type="primary">pgk</name>
    <name evidence="16" type="ORF">BCB69_02840</name>
</gene>
<comment type="pathway">
    <text evidence="2 12">Carbohydrate degradation; glycolysis; pyruvate from D-glyceraldehyde 3-phosphate: step 2/5.</text>
</comment>
<evidence type="ECO:0000256" key="12">
    <source>
        <dbReference type="HAMAP-Rule" id="MF_00145"/>
    </source>
</evidence>
<evidence type="ECO:0000256" key="4">
    <source>
        <dbReference type="ARBA" id="ARBA00011245"/>
    </source>
</evidence>
<feature type="binding site" evidence="12">
    <location>
        <begin position="350"/>
        <end position="353"/>
    </location>
    <ligand>
        <name>ATP</name>
        <dbReference type="ChEBI" id="CHEBI:30616"/>
    </ligand>
</feature>
<keyword evidence="10 12" id="KW-0067">ATP-binding</keyword>
<keyword evidence="7 12" id="KW-0808">Transferase</keyword>
<dbReference type="InterPro" id="IPR015824">
    <property type="entry name" value="Phosphoglycerate_kinase_N"/>
</dbReference>
<evidence type="ECO:0000256" key="9">
    <source>
        <dbReference type="ARBA" id="ARBA00022777"/>
    </source>
</evidence>
<dbReference type="STRING" id="39950.BCB69_02840"/>
<dbReference type="PRINTS" id="PR00477">
    <property type="entry name" value="PHGLYCKINASE"/>
</dbReference>
<keyword evidence="8 12" id="KW-0547">Nucleotide-binding</keyword>
<dbReference type="GO" id="GO:0004618">
    <property type="term" value="F:phosphoglycerate kinase activity"/>
    <property type="evidence" value="ECO:0007669"/>
    <property type="project" value="UniProtKB-UniRule"/>
</dbReference>
<dbReference type="GO" id="GO:0005524">
    <property type="term" value="F:ATP binding"/>
    <property type="evidence" value="ECO:0007669"/>
    <property type="project" value="UniProtKB-KW"/>
</dbReference>
<dbReference type="PANTHER" id="PTHR11406">
    <property type="entry name" value="PHOSPHOGLYCERATE KINASE"/>
    <property type="match status" value="1"/>
</dbReference>
<evidence type="ECO:0000256" key="14">
    <source>
        <dbReference type="PIRSR" id="PIRSR000724-2"/>
    </source>
</evidence>
<sequence>MDKKTIYDISVQGKKVYVRVDYNVPHDEKGNILDDRRIKSTIPTLEYLLNQGASLIIASHMGRPKGEIKSDLSLTIVAERLSQLLNKPVKFANCCIGEETQRMKESLLPGEILLLENVRFHKGEEKNEDAFADQLAQGCDIAVNDAFGASHRSHASIVGVGRRLPMVAGFLMKKEIEFLNGVIDHPVRPFAAIIGGAKISDKIHVIANLMEKANVILIGGGMANTFVAAEGYDMGKSLQDKDRFNLARELKERAKKIGSRIILPVDFMAGDAFSEKAQTKVLTAEEFSDPWMALDIGPKTIELYVETLKKMKTVVWNGPMGVFEMKPFAKGTHAIANAVANLDATTVVGGGESAAVVDQMGIGDKFSHVSTGGGASLEMLEGMILPGVTILSDKEEIH</sequence>
<feature type="binding site" evidence="12 14">
    <location>
        <position position="324"/>
    </location>
    <ligand>
        <name>ATP</name>
        <dbReference type="ChEBI" id="CHEBI:30616"/>
    </ligand>
</feature>
<feature type="binding site" evidence="13">
    <location>
        <position position="119"/>
    </location>
    <ligand>
        <name>(2R)-3-phosphoglycerate</name>
        <dbReference type="ChEBI" id="CHEBI:58272"/>
    </ligand>
</feature>
<dbReference type="HAMAP" id="MF_00145">
    <property type="entry name" value="Phosphoglyc_kinase"/>
    <property type="match status" value="1"/>
</dbReference>
<protein>
    <recommendedName>
        <fullName evidence="6 12">Phosphoglycerate kinase</fullName>
        <ecNumber evidence="5 12">2.7.2.3</ecNumber>
    </recommendedName>
</protein>
<dbReference type="Gene3D" id="3.40.50.1260">
    <property type="entry name" value="Phosphoglycerate kinase, N-terminal domain"/>
    <property type="match status" value="2"/>
</dbReference>
<dbReference type="Pfam" id="PF00162">
    <property type="entry name" value="PGK"/>
    <property type="match status" value="1"/>
</dbReference>
<dbReference type="GO" id="GO:0043531">
    <property type="term" value="F:ADP binding"/>
    <property type="evidence" value="ECO:0007669"/>
    <property type="project" value="TreeGrafter"/>
</dbReference>
<dbReference type="SUPFAM" id="SSF53748">
    <property type="entry name" value="Phosphoglycerate kinase"/>
    <property type="match status" value="1"/>
</dbReference>
<reference evidence="17" key="1">
    <citation type="submission" date="2016-08" db="EMBL/GenBank/DDBJ databases">
        <authorList>
            <person name="Holder M.E."/>
            <person name="Ajami N.J."/>
            <person name="Petrosino J.F."/>
        </authorList>
    </citation>
    <scope>NUCLEOTIDE SEQUENCE [LARGE SCALE GENOMIC DNA]</scope>
    <source>
        <strain evidence="17">F0677</strain>
    </source>
</reference>
<dbReference type="GO" id="GO:0005829">
    <property type="term" value="C:cytosol"/>
    <property type="evidence" value="ECO:0007669"/>
    <property type="project" value="TreeGrafter"/>
</dbReference>
<name>A0A1B3WF95_9FIRM</name>
<accession>A0A1B3WF95</accession>
<feature type="binding site" evidence="12">
    <location>
        <position position="119"/>
    </location>
    <ligand>
        <name>substrate</name>
    </ligand>
</feature>
<evidence type="ECO:0000313" key="17">
    <source>
        <dbReference type="Proteomes" id="UP000094757"/>
    </source>
</evidence>
<organism evidence="16 17">
    <name type="scientific">Dialister pneumosintes</name>
    <dbReference type="NCBI Taxonomy" id="39950"/>
    <lineage>
        <taxon>Bacteria</taxon>
        <taxon>Bacillati</taxon>
        <taxon>Bacillota</taxon>
        <taxon>Negativicutes</taxon>
        <taxon>Veillonellales</taxon>
        <taxon>Veillonellaceae</taxon>
        <taxon>Dialister</taxon>
    </lineage>
</organism>
<feature type="binding site" evidence="12 13">
    <location>
        <begin position="21"/>
        <end position="23"/>
    </location>
    <ligand>
        <name>substrate</name>
    </ligand>
</feature>
<evidence type="ECO:0000256" key="1">
    <source>
        <dbReference type="ARBA" id="ARBA00000642"/>
    </source>
</evidence>
<feature type="binding site" evidence="12">
    <location>
        <position position="37"/>
    </location>
    <ligand>
        <name>substrate</name>
    </ligand>
</feature>
<dbReference type="FunFam" id="3.40.50.1260:FF:000003">
    <property type="entry name" value="Phosphoglycerate kinase"/>
    <property type="match status" value="1"/>
</dbReference>
<evidence type="ECO:0000256" key="10">
    <source>
        <dbReference type="ARBA" id="ARBA00022840"/>
    </source>
</evidence>
<dbReference type="PIRSF" id="PIRSF000724">
    <property type="entry name" value="Pgk"/>
    <property type="match status" value="1"/>
</dbReference>
<comment type="subcellular location">
    <subcellularLocation>
        <location evidence="12">Cytoplasm</location>
    </subcellularLocation>
</comment>
<keyword evidence="11 12" id="KW-0324">Glycolysis</keyword>
<comment type="caution">
    <text evidence="12">Lacks conserved residue(s) required for the propagation of feature annotation.</text>
</comment>
<evidence type="ECO:0000256" key="8">
    <source>
        <dbReference type="ARBA" id="ARBA00022741"/>
    </source>
</evidence>
<dbReference type="KEGG" id="dpn:BCB69_02840"/>
<evidence type="ECO:0000256" key="13">
    <source>
        <dbReference type="PIRSR" id="PIRSR000724-1"/>
    </source>
</evidence>
<feature type="binding site" evidence="12 13">
    <location>
        <begin position="60"/>
        <end position="63"/>
    </location>
    <ligand>
        <name>substrate</name>
    </ligand>
</feature>
<evidence type="ECO:0000256" key="15">
    <source>
        <dbReference type="RuleBase" id="RU000532"/>
    </source>
</evidence>
<dbReference type="EMBL" id="CP017037">
    <property type="protein sequence ID" value="AOH39627.1"/>
    <property type="molecule type" value="Genomic_DNA"/>
</dbReference>
<dbReference type="FunFam" id="3.40.50.1260:FF:000006">
    <property type="entry name" value="Phosphoglycerate kinase"/>
    <property type="match status" value="1"/>
</dbReference>
<comment type="similarity">
    <text evidence="3 12 15">Belongs to the phosphoglycerate kinase family.</text>
</comment>
<evidence type="ECO:0000313" key="16">
    <source>
        <dbReference type="EMBL" id="AOH39627.1"/>
    </source>
</evidence>
<dbReference type="PANTHER" id="PTHR11406:SF23">
    <property type="entry name" value="PHOSPHOGLYCERATE KINASE 1, CHLOROPLASTIC-RELATED"/>
    <property type="match status" value="1"/>
</dbReference>
<evidence type="ECO:0000256" key="2">
    <source>
        <dbReference type="ARBA" id="ARBA00004838"/>
    </source>
</evidence>
<evidence type="ECO:0000256" key="6">
    <source>
        <dbReference type="ARBA" id="ARBA00016471"/>
    </source>
</evidence>
<dbReference type="RefSeq" id="WP_069177386.1">
    <property type="nucleotide sequence ID" value="NZ_CP017037.1"/>
</dbReference>